<dbReference type="NCBIfam" id="TIGR03871">
    <property type="entry name" value="ABC_peri_MoxJ_2"/>
    <property type="match status" value="1"/>
</dbReference>
<dbReference type="InterPro" id="IPR022448">
    <property type="entry name" value="Quinoprotein_dehydrogenase"/>
</dbReference>
<evidence type="ECO:0000259" key="4">
    <source>
        <dbReference type="SMART" id="SM00062"/>
    </source>
</evidence>
<evidence type="ECO:0000256" key="3">
    <source>
        <dbReference type="SAM" id="SignalP"/>
    </source>
</evidence>
<dbReference type="Gene3D" id="3.40.190.10">
    <property type="entry name" value="Periplasmic binding protein-like II"/>
    <property type="match status" value="2"/>
</dbReference>
<organism evidence="5 6">
    <name type="scientific">Sinorhizobium fredii (strain HH103)</name>
    <dbReference type="NCBI Taxonomy" id="1117943"/>
    <lineage>
        <taxon>Bacteria</taxon>
        <taxon>Pseudomonadati</taxon>
        <taxon>Pseudomonadota</taxon>
        <taxon>Alphaproteobacteria</taxon>
        <taxon>Hyphomicrobiales</taxon>
        <taxon>Rhizobiaceae</taxon>
        <taxon>Sinorhizobium/Ensifer group</taxon>
        <taxon>Sinorhizobium</taxon>
    </lineage>
</organism>
<dbReference type="PANTHER" id="PTHR35936">
    <property type="entry name" value="MEMBRANE-BOUND LYTIC MUREIN TRANSGLYCOSYLASE F"/>
    <property type="match status" value="1"/>
</dbReference>
<geneLocation type="plasmid" evidence="5 6">
    <name>pSfHH103e</name>
</geneLocation>
<evidence type="ECO:0000313" key="6">
    <source>
        <dbReference type="Proteomes" id="UP000007735"/>
    </source>
</evidence>
<feature type="signal peptide" evidence="3">
    <location>
        <begin position="1"/>
        <end position="34"/>
    </location>
</feature>
<feature type="chain" id="PRO_5003519482" evidence="3">
    <location>
        <begin position="35"/>
        <end position="288"/>
    </location>
</feature>
<sequence>MRSGMLKTIASAAISRAAAGILLLAVAGTGPVAAQTSDLVSKQAFRVCADPANLPMSDRSGAGFENKIAELMASRLELPLEYTWFPMATGFIRKTLQANACDVVIGFAQGDELVLNTNHYYTSAYVLIVPSTSPLAGVTTLADPLLKDKRIGVIAGTPPATHVARNGLMSKAKGYHLMVDRRYEDPADDMLVDLKSGAIDAAILWGPIGAPLVKASHPDLKVTPLLSEPTPPKLFYRITMGVRQGEKVWERKLNSLIRRNQSEINAILAEAGVPLMNDMGTGPLELPK</sequence>
<reference evidence="5 6" key="1">
    <citation type="journal article" date="2012" name="J. Bacteriol.">
        <title>Genome sequence of the soybean symbiont Sinorhizobium fredii HH103.</title>
        <authorList>
            <person name="Weidner S."/>
            <person name="Becker A."/>
            <person name="Bonilla I."/>
            <person name="Jaenicke S."/>
            <person name="Lloret J."/>
            <person name="Margaret I."/>
            <person name="Puhler A."/>
            <person name="Ruiz-Sainz J.E."/>
            <person name="Schneiker-Bekel S."/>
            <person name="Szczepanowski R."/>
            <person name="Vinardell J.M."/>
            <person name="Zehner S."/>
            <person name="Gottfert M."/>
        </authorList>
    </citation>
    <scope>NUCLEOTIDE SEQUENCE [LARGE SCALE GENOMIC DNA]</scope>
    <source>
        <strain evidence="5 6">HH103</strain>
        <plasmid evidence="6">pSfHH103e</plasmid>
    </source>
</reference>
<dbReference type="InterPro" id="IPR001638">
    <property type="entry name" value="Solute-binding_3/MltF_N"/>
</dbReference>
<dbReference type="GO" id="GO:0042597">
    <property type="term" value="C:periplasmic space"/>
    <property type="evidence" value="ECO:0007669"/>
    <property type="project" value="UniProtKB-SubCell"/>
</dbReference>
<dbReference type="EMBL" id="HE616899">
    <property type="protein sequence ID" value="CCF00364.1"/>
    <property type="molecule type" value="Genomic_DNA"/>
</dbReference>
<evidence type="ECO:0000256" key="2">
    <source>
        <dbReference type="ARBA" id="ARBA00022729"/>
    </source>
</evidence>
<comment type="subcellular location">
    <subcellularLocation>
        <location evidence="1">Periplasm</location>
    </subcellularLocation>
</comment>
<dbReference type="PATRIC" id="fig|380.5.peg.5458"/>
<keyword evidence="5" id="KW-0614">Plasmid</keyword>
<name>G9AH32_SINF1</name>
<evidence type="ECO:0000313" key="5">
    <source>
        <dbReference type="EMBL" id="CCF00364.1"/>
    </source>
</evidence>
<feature type="domain" description="Solute-binding protein family 3/N-terminal" evidence="4">
    <location>
        <begin position="44"/>
        <end position="271"/>
    </location>
</feature>
<dbReference type="KEGG" id="sfh:SFHH103_05902"/>
<protein>
    <submittedName>
        <fullName evidence="5">Methanol oxidation protein</fullName>
    </submittedName>
</protein>
<dbReference type="HOGENOM" id="CLU_056715_0_0_5"/>
<dbReference type="SMART" id="SM00062">
    <property type="entry name" value="PBPb"/>
    <property type="match status" value="1"/>
</dbReference>
<dbReference type="SUPFAM" id="SSF53850">
    <property type="entry name" value="Periplasmic binding protein-like II"/>
    <property type="match status" value="1"/>
</dbReference>
<keyword evidence="2 3" id="KW-0732">Signal</keyword>
<gene>
    <name evidence="5" type="ordered locus">SFHH103_05902</name>
</gene>
<proteinExistence type="predicted"/>
<dbReference type="RefSeq" id="WP_014332016.1">
    <property type="nucleotide sequence ID" value="NC_016815.1"/>
</dbReference>
<dbReference type="Proteomes" id="UP000007735">
    <property type="component" value="Plasmid pSfHH103e"/>
</dbReference>
<dbReference type="PANTHER" id="PTHR35936:SF17">
    <property type="entry name" value="ARGININE-BINDING EXTRACELLULAR PROTEIN ARTP"/>
    <property type="match status" value="1"/>
</dbReference>
<accession>G9AH32</accession>
<evidence type="ECO:0000256" key="1">
    <source>
        <dbReference type="ARBA" id="ARBA00004418"/>
    </source>
</evidence>
<dbReference type="AlphaFoldDB" id="G9AH32"/>